<gene>
    <name evidence="1" type="ORF">RS3R1_44310</name>
</gene>
<proteinExistence type="predicted"/>
<organism evidence="1 2">
    <name type="scientific">Pseudomonas atacamensis</name>
    <dbReference type="NCBI Taxonomy" id="2565368"/>
    <lineage>
        <taxon>Bacteria</taxon>
        <taxon>Pseudomonadati</taxon>
        <taxon>Pseudomonadota</taxon>
        <taxon>Gammaproteobacteria</taxon>
        <taxon>Pseudomonadales</taxon>
        <taxon>Pseudomonadaceae</taxon>
        <taxon>Pseudomonas</taxon>
    </lineage>
</organism>
<accession>A0ABQ5PP30</accession>
<evidence type="ECO:0000313" key="1">
    <source>
        <dbReference type="EMBL" id="GLH45343.1"/>
    </source>
</evidence>
<name>A0ABQ5PP30_9PSED</name>
<dbReference type="Proteomes" id="UP001145022">
    <property type="component" value="Unassembled WGS sequence"/>
</dbReference>
<sequence>MISGTPEPSVFIPGALLMAGARGGVGSVGPVPAAVDEAANTAGQSRALKTKAVNLDGIIELLQ</sequence>
<keyword evidence="2" id="KW-1185">Reference proteome</keyword>
<comment type="caution">
    <text evidence="1">The sequence shown here is derived from an EMBL/GenBank/DDBJ whole genome shotgun (WGS) entry which is preliminary data.</text>
</comment>
<reference evidence="1" key="2">
    <citation type="submission" date="2022-11" db="EMBL/GenBank/DDBJ databases">
        <title>Draft genome sequencing of Pseudomonas atacamensis RS3R1.</title>
        <authorList>
            <person name="Furuya T."/>
            <person name="Kaneko H."/>
        </authorList>
    </citation>
    <scope>NUCLEOTIDE SEQUENCE</scope>
    <source>
        <strain evidence="1">RS3R-1</strain>
    </source>
</reference>
<protein>
    <submittedName>
        <fullName evidence="1">Uncharacterized protein</fullName>
    </submittedName>
</protein>
<reference evidence="1" key="1">
    <citation type="journal article" date="2021" name="Sci. Rep.">
        <title>An efficient direct screening system for microorganisms that activate plant immune responses based on plant-microbe interactions using cultured plant cells.</title>
        <authorList>
            <person name="Kurokawa M."/>
            <person name="Nakano M."/>
            <person name="Kitahata N."/>
            <person name="Kuchitsu K."/>
            <person name="Furuya T."/>
        </authorList>
    </citation>
    <scope>NUCLEOTIDE SEQUENCE</scope>
    <source>
        <strain evidence="1">RS3R-1</strain>
    </source>
</reference>
<reference evidence="1" key="3">
    <citation type="journal article" date="2023" name="J. Biotechnol.">
        <title>Draft Genome Sequences of Endophytic Pseudomonas Strains, Isolated from the Interior of Brassicaceae Plants.</title>
        <authorList>
            <person name="Kaneko H."/>
            <person name="Furuya T."/>
        </authorList>
    </citation>
    <scope>NUCLEOTIDE SEQUENCE</scope>
    <source>
        <strain evidence="1">RS3R-1</strain>
    </source>
</reference>
<dbReference type="EMBL" id="BSCQ01000046">
    <property type="protein sequence ID" value="GLH45343.1"/>
    <property type="molecule type" value="Genomic_DNA"/>
</dbReference>
<evidence type="ECO:0000313" key="2">
    <source>
        <dbReference type="Proteomes" id="UP001145022"/>
    </source>
</evidence>